<dbReference type="PANTHER" id="PTHR32120:SF10">
    <property type="entry name" value="SMALL RIBOSOMAL SUBUNIT BIOGENESIS GTPASE RSGA"/>
    <property type="match status" value="1"/>
</dbReference>
<dbReference type="EC" id="3.6.1.-" evidence="10"/>
<evidence type="ECO:0000259" key="12">
    <source>
        <dbReference type="PROSITE" id="PS51721"/>
    </source>
</evidence>
<evidence type="ECO:0000256" key="3">
    <source>
        <dbReference type="ARBA" id="ARBA00022723"/>
    </source>
</evidence>
<dbReference type="SUPFAM" id="SSF52540">
    <property type="entry name" value="P-loop containing nucleoside triphosphate hydrolases"/>
    <property type="match status" value="1"/>
</dbReference>
<dbReference type="GO" id="GO:0042274">
    <property type="term" value="P:ribosomal small subunit biogenesis"/>
    <property type="evidence" value="ECO:0007669"/>
    <property type="project" value="UniProtKB-UniRule"/>
</dbReference>
<dbReference type="PANTHER" id="PTHR32120">
    <property type="entry name" value="SMALL RIBOSOMAL SUBUNIT BIOGENESIS GTPASE RSGA"/>
    <property type="match status" value="1"/>
</dbReference>
<dbReference type="InterPro" id="IPR004881">
    <property type="entry name" value="Ribosome_biogen_GTPase_RsgA"/>
</dbReference>
<dbReference type="InterPro" id="IPR010914">
    <property type="entry name" value="RsgA_GTPase_dom"/>
</dbReference>
<dbReference type="Gene3D" id="1.10.40.50">
    <property type="entry name" value="Probable gtpase engc, domain 3"/>
    <property type="match status" value="1"/>
</dbReference>
<evidence type="ECO:0000256" key="1">
    <source>
        <dbReference type="ARBA" id="ARBA00022490"/>
    </source>
</evidence>
<comment type="function">
    <text evidence="10">One of several proteins that assist in the late maturation steps of the functional core of the 30S ribosomal subunit. Helps release RbfA from mature subunits. May play a role in the assembly of ribosomal proteins into the subunit. Circularly permuted GTPase that catalyzes slow GTP hydrolysis, GTPase activity is stimulated by the 30S ribosomal subunit.</text>
</comment>
<evidence type="ECO:0000259" key="11">
    <source>
        <dbReference type="PROSITE" id="PS50936"/>
    </source>
</evidence>
<keyword evidence="5 10" id="KW-0547">Nucleotide-binding</keyword>
<comment type="caution">
    <text evidence="13">The sequence shown here is derived from an EMBL/GenBank/DDBJ whole genome shotgun (WGS) entry which is preliminary data.</text>
</comment>
<evidence type="ECO:0000256" key="9">
    <source>
        <dbReference type="ARBA" id="ARBA00023134"/>
    </source>
</evidence>
<dbReference type="PROSITE" id="PS50936">
    <property type="entry name" value="ENGC_GTPASE"/>
    <property type="match status" value="1"/>
</dbReference>
<keyword evidence="8 10" id="KW-0694">RNA-binding</keyword>
<keyword evidence="4 10" id="KW-0699">rRNA-binding</keyword>
<keyword evidence="9 10" id="KW-0342">GTP-binding</keyword>
<organism evidence="13 14">
    <name type="scientific">Candidatus Thiodiazotropha endoloripes</name>
    <dbReference type="NCBI Taxonomy" id="1818881"/>
    <lineage>
        <taxon>Bacteria</taxon>
        <taxon>Pseudomonadati</taxon>
        <taxon>Pseudomonadota</taxon>
        <taxon>Gammaproteobacteria</taxon>
        <taxon>Chromatiales</taxon>
        <taxon>Sedimenticolaceae</taxon>
        <taxon>Candidatus Thiodiazotropha</taxon>
    </lineage>
</organism>
<evidence type="ECO:0000256" key="7">
    <source>
        <dbReference type="ARBA" id="ARBA00022833"/>
    </source>
</evidence>
<keyword evidence="1 10" id="KW-0963">Cytoplasm</keyword>
<dbReference type="CDD" id="cd01854">
    <property type="entry name" value="YjeQ_EngC"/>
    <property type="match status" value="1"/>
</dbReference>
<evidence type="ECO:0000256" key="4">
    <source>
        <dbReference type="ARBA" id="ARBA00022730"/>
    </source>
</evidence>
<protein>
    <recommendedName>
        <fullName evidence="10">Small ribosomal subunit biogenesis GTPase RsgA</fullName>
        <ecNumber evidence="10">3.6.1.-</ecNumber>
    </recommendedName>
</protein>
<feature type="binding site" evidence="10">
    <location>
        <position position="280"/>
    </location>
    <ligand>
        <name>Zn(2+)</name>
        <dbReference type="ChEBI" id="CHEBI:29105"/>
    </ligand>
</feature>
<dbReference type="NCBIfam" id="TIGR00157">
    <property type="entry name" value="ribosome small subunit-dependent GTPase A"/>
    <property type="match status" value="1"/>
</dbReference>
<keyword evidence="7 10" id="KW-0862">Zinc</keyword>
<feature type="binding site" evidence="10">
    <location>
        <position position="286"/>
    </location>
    <ligand>
        <name>Zn(2+)</name>
        <dbReference type="ChEBI" id="CHEBI:29105"/>
    </ligand>
</feature>
<feature type="binding site" evidence="10">
    <location>
        <position position="273"/>
    </location>
    <ligand>
        <name>Zn(2+)</name>
        <dbReference type="ChEBI" id="CHEBI:29105"/>
    </ligand>
</feature>
<comment type="similarity">
    <text evidence="10">Belongs to the TRAFAC class YlqF/YawG GTPase family. RsgA subfamily.</text>
</comment>
<keyword evidence="14" id="KW-1185">Reference proteome</keyword>
<evidence type="ECO:0000313" key="14">
    <source>
        <dbReference type="Proteomes" id="UP000094849"/>
    </source>
</evidence>
<proteinExistence type="inferred from homology"/>
<feature type="binding site" evidence="10">
    <location>
        <position position="278"/>
    </location>
    <ligand>
        <name>Zn(2+)</name>
        <dbReference type="ChEBI" id="CHEBI:29105"/>
    </ligand>
</feature>
<gene>
    <name evidence="10" type="primary">rsgA</name>
    <name evidence="13" type="ORF">A3196_07340</name>
</gene>
<dbReference type="Pfam" id="PF03193">
    <property type="entry name" value="RsgA_GTPase"/>
    <property type="match status" value="1"/>
</dbReference>
<dbReference type="GO" id="GO:0046872">
    <property type="term" value="F:metal ion binding"/>
    <property type="evidence" value="ECO:0007669"/>
    <property type="project" value="UniProtKB-KW"/>
</dbReference>
<keyword evidence="2 10" id="KW-0690">Ribosome biogenesis</keyword>
<dbReference type="Gene3D" id="3.40.50.300">
    <property type="entry name" value="P-loop containing nucleotide triphosphate hydrolases"/>
    <property type="match status" value="1"/>
</dbReference>
<dbReference type="Proteomes" id="UP000094849">
    <property type="component" value="Unassembled WGS sequence"/>
</dbReference>
<feature type="domain" description="EngC GTPase" evidence="11">
    <location>
        <begin position="101"/>
        <end position="248"/>
    </location>
</feature>
<dbReference type="GO" id="GO:0003924">
    <property type="term" value="F:GTPase activity"/>
    <property type="evidence" value="ECO:0007669"/>
    <property type="project" value="UniProtKB-UniRule"/>
</dbReference>
<dbReference type="RefSeq" id="WP_069013802.1">
    <property type="nucleotide sequence ID" value="NZ_LVJW01000003.1"/>
</dbReference>
<feature type="binding site" evidence="10">
    <location>
        <begin position="192"/>
        <end position="200"/>
    </location>
    <ligand>
        <name>GTP</name>
        <dbReference type="ChEBI" id="CHEBI:37565"/>
    </ligand>
</feature>
<dbReference type="PROSITE" id="PS51721">
    <property type="entry name" value="G_CP"/>
    <property type="match status" value="1"/>
</dbReference>
<evidence type="ECO:0000256" key="5">
    <source>
        <dbReference type="ARBA" id="ARBA00022741"/>
    </source>
</evidence>
<dbReference type="OrthoDB" id="9809485at2"/>
<dbReference type="HAMAP" id="MF_01820">
    <property type="entry name" value="GTPase_RsgA"/>
    <property type="match status" value="1"/>
</dbReference>
<reference evidence="13 14" key="1">
    <citation type="submission" date="2016-03" db="EMBL/GenBank/DDBJ databases">
        <title>Chemosynthetic sulphur-oxidizing symbionts of marine invertebrate animals are capable of nitrogen fixation.</title>
        <authorList>
            <person name="Petersen J.M."/>
            <person name="Kemper A."/>
            <person name="Gruber-Vodicka H."/>
            <person name="Cardini U."/>
            <person name="Geest Mvander."/>
            <person name="Kleiner M."/>
            <person name="Bulgheresi S."/>
            <person name="Fussmann M."/>
            <person name="Herbold C."/>
            <person name="Seah B.K.B."/>
            <person name="Antony C.Paul."/>
            <person name="Liu D."/>
            <person name="Belitz A."/>
            <person name="Weber M."/>
        </authorList>
    </citation>
    <scope>NUCLEOTIDE SEQUENCE [LARGE SCALE GENOMIC DNA]</scope>
    <source>
        <strain evidence="13">G_D</strain>
    </source>
</reference>
<dbReference type="AlphaFoldDB" id="A0A1E2UPV9"/>
<sequence>MSNHKSLHQLGWSPSFQQQLSLEELETFTIGRVITQHRSRLEVETEAGITSLPTTHAMPAMTVGDWLLLDLENHFYRALDRLTLFARKAAGSKVETQLIAANVDTLFIVSSLNEEFNLNRIERYLAIAAEAGVEPVVVLSKADLCQDPDSYVQQIEAIDPILSVVPVNGQQSGSVAELNLWCTTGRTVALLGSSGVGKSTLVNTLLGGGHQATQGIRLDDSKGRHTTTGRSLHFIPSGGILIDTPGMRELQLYDCEQGIEESFSDITSLAEQCRFSDCAHQGEPGCAVESAIEQGKLDQRRLLNYQKLMREQQQNSATIAQKRARDRALGRFYRSTLKASQKLKKGTG</sequence>
<comment type="subcellular location">
    <subcellularLocation>
        <location evidence="10">Cytoplasm</location>
    </subcellularLocation>
</comment>
<comment type="cofactor">
    <cofactor evidence="10">
        <name>Zn(2+)</name>
        <dbReference type="ChEBI" id="CHEBI:29105"/>
    </cofactor>
    <text evidence="10">Binds 1 zinc ion per subunit.</text>
</comment>
<dbReference type="GO" id="GO:0005525">
    <property type="term" value="F:GTP binding"/>
    <property type="evidence" value="ECO:0007669"/>
    <property type="project" value="UniProtKB-UniRule"/>
</dbReference>
<feature type="binding site" evidence="10">
    <location>
        <begin position="140"/>
        <end position="143"/>
    </location>
    <ligand>
        <name>GTP</name>
        <dbReference type="ChEBI" id="CHEBI:37565"/>
    </ligand>
</feature>
<evidence type="ECO:0000256" key="6">
    <source>
        <dbReference type="ARBA" id="ARBA00022801"/>
    </source>
</evidence>
<accession>A0A1E2UPV9</accession>
<keyword evidence="3 10" id="KW-0479">Metal-binding</keyword>
<dbReference type="InterPro" id="IPR030378">
    <property type="entry name" value="G_CP_dom"/>
</dbReference>
<dbReference type="InterPro" id="IPR027417">
    <property type="entry name" value="P-loop_NTPase"/>
</dbReference>
<evidence type="ECO:0000313" key="13">
    <source>
        <dbReference type="EMBL" id="ODB96585.1"/>
    </source>
</evidence>
<evidence type="ECO:0000256" key="10">
    <source>
        <dbReference type="HAMAP-Rule" id="MF_01820"/>
    </source>
</evidence>
<feature type="domain" description="CP-type G" evidence="12">
    <location>
        <begin position="92"/>
        <end position="250"/>
    </location>
</feature>
<dbReference type="GO" id="GO:0005737">
    <property type="term" value="C:cytoplasm"/>
    <property type="evidence" value="ECO:0007669"/>
    <property type="project" value="UniProtKB-SubCell"/>
</dbReference>
<name>A0A1E2UPV9_9GAMM</name>
<dbReference type="STRING" id="1818881.A3196_07340"/>
<evidence type="ECO:0000256" key="2">
    <source>
        <dbReference type="ARBA" id="ARBA00022517"/>
    </source>
</evidence>
<evidence type="ECO:0000256" key="8">
    <source>
        <dbReference type="ARBA" id="ARBA00022884"/>
    </source>
</evidence>
<dbReference type="GO" id="GO:0019843">
    <property type="term" value="F:rRNA binding"/>
    <property type="evidence" value="ECO:0007669"/>
    <property type="project" value="UniProtKB-KW"/>
</dbReference>
<comment type="subunit">
    <text evidence="10">Monomer. Associates with 30S ribosomal subunit, binds 16S rRNA.</text>
</comment>
<keyword evidence="6 10" id="KW-0378">Hydrolase</keyword>
<dbReference type="EMBL" id="LVJZ01000003">
    <property type="protein sequence ID" value="ODB96585.1"/>
    <property type="molecule type" value="Genomic_DNA"/>
</dbReference>